<dbReference type="AlphaFoldDB" id="A0A7D9HHT5"/>
<proteinExistence type="predicted"/>
<dbReference type="GO" id="GO:0000139">
    <property type="term" value="C:Golgi membrane"/>
    <property type="evidence" value="ECO:0007669"/>
    <property type="project" value="UniProtKB-SubCell"/>
</dbReference>
<name>A0A7D9HHT5_PARCT</name>
<evidence type="ECO:0000256" key="5">
    <source>
        <dbReference type="ARBA" id="ARBA00022989"/>
    </source>
</evidence>
<keyword evidence="6" id="KW-0333">Golgi apparatus</keyword>
<evidence type="ECO:0000256" key="4">
    <source>
        <dbReference type="ARBA" id="ARBA00022927"/>
    </source>
</evidence>
<evidence type="ECO:0000313" key="10">
    <source>
        <dbReference type="EMBL" id="CAB3984099.1"/>
    </source>
</evidence>
<gene>
    <name evidence="10" type="ORF">PACLA_8A066564</name>
</gene>
<dbReference type="EMBL" id="CACRXK020000696">
    <property type="protein sequence ID" value="CAB3984099.1"/>
    <property type="molecule type" value="Genomic_DNA"/>
</dbReference>
<dbReference type="OrthoDB" id="261831at2759"/>
<dbReference type="SUPFAM" id="SSF58038">
    <property type="entry name" value="SNARE fusion complex"/>
    <property type="match status" value="1"/>
</dbReference>
<dbReference type="SMART" id="SM00397">
    <property type="entry name" value="t_SNARE"/>
    <property type="match status" value="1"/>
</dbReference>
<dbReference type="PANTHER" id="PTHR12791">
    <property type="entry name" value="GOLGI SNARE BET1-RELATED"/>
    <property type="match status" value="1"/>
</dbReference>
<evidence type="ECO:0000259" key="9">
    <source>
        <dbReference type="PROSITE" id="PS50192"/>
    </source>
</evidence>
<keyword evidence="3" id="KW-0812">Transmembrane</keyword>
<keyword evidence="7" id="KW-0472">Membrane</keyword>
<evidence type="ECO:0000256" key="3">
    <source>
        <dbReference type="ARBA" id="ARBA00022692"/>
    </source>
</evidence>
<evidence type="ECO:0000256" key="8">
    <source>
        <dbReference type="ARBA" id="ARBA00046280"/>
    </source>
</evidence>
<sequence length="109" mass="12049">MASRNGARKSEEENLLAENDRMLDNLAGKVSRLKTIAVDIKHDADNQNQYLDGMDDQFGSAGGLLKGSAQRLQKVITAAGSDRKCMCYMVLGLVTVFFILYYGLAWIKT</sequence>
<keyword evidence="4" id="KW-0653">Protein transport</keyword>
<feature type="domain" description="T-SNARE coiled-coil homology" evidence="9">
    <location>
        <begin position="13"/>
        <end position="75"/>
    </location>
</feature>
<keyword evidence="5" id="KW-1133">Transmembrane helix</keyword>
<comment type="caution">
    <text evidence="10">The sequence shown here is derived from an EMBL/GenBank/DDBJ whole genome shotgun (WGS) entry which is preliminary data.</text>
</comment>
<dbReference type="Gene3D" id="1.20.5.110">
    <property type="match status" value="1"/>
</dbReference>
<dbReference type="GO" id="GO:0015031">
    <property type="term" value="P:protein transport"/>
    <property type="evidence" value="ECO:0007669"/>
    <property type="project" value="UniProtKB-KW"/>
</dbReference>
<dbReference type="Proteomes" id="UP001152795">
    <property type="component" value="Unassembled WGS sequence"/>
</dbReference>
<dbReference type="PROSITE" id="PS50192">
    <property type="entry name" value="T_SNARE"/>
    <property type="match status" value="1"/>
</dbReference>
<evidence type="ECO:0000256" key="2">
    <source>
        <dbReference type="ARBA" id="ARBA00022448"/>
    </source>
</evidence>
<protein>
    <submittedName>
        <fullName evidence="10">BET1</fullName>
    </submittedName>
</protein>
<evidence type="ECO:0000256" key="6">
    <source>
        <dbReference type="ARBA" id="ARBA00023034"/>
    </source>
</evidence>
<keyword evidence="2" id="KW-0813">Transport</keyword>
<evidence type="ECO:0000256" key="1">
    <source>
        <dbReference type="ARBA" id="ARBA00004394"/>
    </source>
</evidence>
<dbReference type="InterPro" id="IPR000727">
    <property type="entry name" value="T_SNARE_dom"/>
</dbReference>
<evidence type="ECO:0000313" key="11">
    <source>
        <dbReference type="Proteomes" id="UP001152795"/>
    </source>
</evidence>
<accession>A0A7D9HHT5</accession>
<dbReference type="InterPro" id="IPR039899">
    <property type="entry name" value="BET1_SNARE"/>
</dbReference>
<reference evidence="10" key="1">
    <citation type="submission" date="2020-04" db="EMBL/GenBank/DDBJ databases">
        <authorList>
            <person name="Alioto T."/>
            <person name="Alioto T."/>
            <person name="Gomez Garrido J."/>
        </authorList>
    </citation>
    <scope>NUCLEOTIDE SEQUENCE</scope>
    <source>
        <strain evidence="10">A484AB</strain>
    </source>
</reference>
<keyword evidence="11" id="KW-1185">Reference proteome</keyword>
<evidence type="ECO:0000256" key="7">
    <source>
        <dbReference type="ARBA" id="ARBA00023136"/>
    </source>
</evidence>
<dbReference type="CDD" id="cd15853">
    <property type="entry name" value="SNARE_Bet1"/>
    <property type="match status" value="1"/>
</dbReference>
<organism evidence="10 11">
    <name type="scientific">Paramuricea clavata</name>
    <name type="common">Red gorgonian</name>
    <name type="synonym">Violescent sea-whip</name>
    <dbReference type="NCBI Taxonomy" id="317549"/>
    <lineage>
        <taxon>Eukaryota</taxon>
        <taxon>Metazoa</taxon>
        <taxon>Cnidaria</taxon>
        <taxon>Anthozoa</taxon>
        <taxon>Octocorallia</taxon>
        <taxon>Malacalcyonacea</taxon>
        <taxon>Plexauridae</taxon>
        <taxon>Paramuricea</taxon>
    </lineage>
</organism>
<comment type="subcellular location">
    <subcellularLocation>
        <location evidence="8">Endomembrane system</location>
        <topology evidence="8">Single-pass type IV membrane protein</topology>
    </subcellularLocation>
    <subcellularLocation>
        <location evidence="1">Golgi apparatus membrane</location>
    </subcellularLocation>
</comment>